<dbReference type="InterPro" id="IPR036977">
    <property type="entry name" value="DNA_primase_Znf_CHC2"/>
</dbReference>
<reference evidence="1" key="1">
    <citation type="journal article" date="2014" name="Int. J. Syst. Evol. Microbiol.">
        <title>Complete genome sequence of Corynebacterium casei LMG S-19264T (=DSM 44701T), isolated from a smear-ripened cheese.</title>
        <authorList>
            <consortium name="US DOE Joint Genome Institute (JGI-PGF)"/>
            <person name="Walter F."/>
            <person name="Albersmeier A."/>
            <person name="Kalinowski J."/>
            <person name="Ruckert C."/>
        </authorList>
    </citation>
    <scope>NUCLEOTIDE SEQUENCE</scope>
    <source>
        <strain evidence="1">CGMCC 1.12698</strain>
    </source>
</reference>
<keyword evidence="2" id="KW-1185">Reference proteome</keyword>
<evidence type="ECO:0008006" key="3">
    <source>
        <dbReference type="Google" id="ProtNLM"/>
    </source>
</evidence>
<dbReference type="AlphaFoldDB" id="A0A917AUU4"/>
<dbReference type="GO" id="GO:0008270">
    <property type="term" value="F:zinc ion binding"/>
    <property type="evidence" value="ECO:0007669"/>
    <property type="project" value="InterPro"/>
</dbReference>
<evidence type="ECO:0000313" key="2">
    <source>
        <dbReference type="Proteomes" id="UP000605259"/>
    </source>
</evidence>
<comment type="caution">
    <text evidence="1">The sequence shown here is derived from an EMBL/GenBank/DDBJ whole genome shotgun (WGS) entry which is preliminary data.</text>
</comment>
<accession>A0A917AUU4</accession>
<dbReference type="Proteomes" id="UP000605259">
    <property type="component" value="Unassembled WGS sequence"/>
</dbReference>
<dbReference type="EMBL" id="BMFK01000002">
    <property type="protein sequence ID" value="GGE76149.1"/>
    <property type="molecule type" value="Genomic_DNA"/>
</dbReference>
<organism evidence="1 2">
    <name type="scientific">Priestia taiwanensis</name>
    <dbReference type="NCBI Taxonomy" id="1347902"/>
    <lineage>
        <taxon>Bacteria</taxon>
        <taxon>Bacillati</taxon>
        <taxon>Bacillota</taxon>
        <taxon>Bacilli</taxon>
        <taxon>Bacillales</taxon>
        <taxon>Bacillaceae</taxon>
        <taxon>Priestia</taxon>
    </lineage>
</organism>
<dbReference type="Gene3D" id="3.90.580.10">
    <property type="entry name" value="Zinc finger, CHC2-type domain"/>
    <property type="match status" value="1"/>
</dbReference>
<dbReference type="SUPFAM" id="SSF57783">
    <property type="entry name" value="Zinc beta-ribbon"/>
    <property type="match status" value="1"/>
</dbReference>
<sequence length="593" mass="69599">MLDKHAYASKPNYAGDISNRLIESPIDIDVRGLGKELAKGKAFVPGYFIKKDGTIQRKREYWHSQEVVALDFDNGMNLDEAINEFSDTAAFMYTTFSHTEEKHKFRVVFVLDRLVYVADEIEQIITGLMSKYPQADVQCKDCTRLFYGGKELIELNYDNRLGVSSFLKTDMKKIDNEEIIQSTKKQRKKSNGYKVNSNIAENIQLIKQKNIGKLHEIINPEPQIMHNNYEIFDYLKKRDLRLYLGIHTDKNFIDIFHEENNPSASIYESNKNNGHQLYKCFSDSYSFTGTILEITEKLLNCSILEAKRFLMELYKIELHESDMQKELKAVIDTYKEFLQSEDLEEMYPNFYKVFSNHGYLKDMYILLDLVKEYLPSGDDPRLLFYHSIETIAKKFGRSKSVTHTRMNLFTFFNLLSKLNVEEVPKQLLDIQQSIRKKKGYKYLNSTYEMHLYSYDFFKEIDSKCKMWLQKKCTTKTINYEGIMRNFGIEEANRVFPQDKGKEISTLSEDVVSMMHKTVLENIKQKGWTSEREVLDSVKLYFKGQQNFKEKQFKICLGEMLNAYHLECIRLNKEIKGEMNIGGNGYGYIIREKV</sequence>
<protein>
    <recommendedName>
        <fullName evidence="3">Replication protein</fullName>
    </recommendedName>
</protein>
<gene>
    <name evidence="1" type="ORF">GCM10007140_27360</name>
</gene>
<reference evidence="1" key="2">
    <citation type="submission" date="2020-09" db="EMBL/GenBank/DDBJ databases">
        <authorList>
            <person name="Sun Q."/>
            <person name="Zhou Y."/>
        </authorList>
    </citation>
    <scope>NUCLEOTIDE SEQUENCE</scope>
    <source>
        <strain evidence="1">CGMCC 1.12698</strain>
    </source>
</reference>
<evidence type="ECO:0000313" key="1">
    <source>
        <dbReference type="EMBL" id="GGE76149.1"/>
    </source>
</evidence>
<dbReference type="GO" id="GO:0006260">
    <property type="term" value="P:DNA replication"/>
    <property type="evidence" value="ECO:0007669"/>
    <property type="project" value="InterPro"/>
</dbReference>
<proteinExistence type="predicted"/>
<dbReference type="GO" id="GO:0003677">
    <property type="term" value="F:DNA binding"/>
    <property type="evidence" value="ECO:0007669"/>
    <property type="project" value="InterPro"/>
</dbReference>
<name>A0A917AUU4_9BACI</name>